<feature type="region of interest" description="Disordered" evidence="1">
    <location>
        <begin position="128"/>
        <end position="159"/>
    </location>
</feature>
<dbReference type="PANTHER" id="PTHR35335:SF1">
    <property type="entry name" value="UPF0716 PROTEIN FXSA"/>
    <property type="match status" value="1"/>
</dbReference>
<name>A0ABW8NDN9_9GAMM</name>
<keyword evidence="4" id="KW-1185">Reference proteome</keyword>
<protein>
    <submittedName>
        <fullName evidence="3">FxsA family protein</fullName>
    </submittedName>
</protein>
<dbReference type="Pfam" id="PF04186">
    <property type="entry name" value="FxsA"/>
    <property type="match status" value="1"/>
</dbReference>
<evidence type="ECO:0000256" key="2">
    <source>
        <dbReference type="SAM" id="Phobius"/>
    </source>
</evidence>
<keyword evidence="2" id="KW-0812">Transmembrane</keyword>
<reference evidence="3 4" key="1">
    <citation type="submission" date="2024-03" db="EMBL/GenBank/DDBJ databases">
        <title>High-quality draft genome sequence of Oceanobacter sp. wDCs-4.</title>
        <authorList>
            <person name="Dong C."/>
        </authorList>
    </citation>
    <scope>NUCLEOTIDE SEQUENCE [LARGE SCALE GENOMIC DNA]</scope>
    <source>
        <strain evidence="4">wDCs-4</strain>
    </source>
</reference>
<evidence type="ECO:0000313" key="4">
    <source>
        <dbReference type="Proteomes" id="UP001620597"/>
    </source>
</evidence>
<feature type="compositionally biased region" description="Basic and acidic residues" evidence="1">
    <location>
        <begin position="139"/>
        <end position="159"/>
    </location>
</feature>
<dbReference type="InterPro" id="IPR007313">
    <property type="entry name" value="FxsA"/>
</dbReference>
<sequence length="159" mass="16998">MPFLVLFIVVPLLELAVLIKIGGYIGVTWTLVIIFVTAIIGVNILKKQGMGVLMRASQKMQEGTLPARELAEGFLLALSGALLLTPGFLTDAVGFALLAPVVRLALVGHVLKLIKPRVVVAGGGFATRSAAEQSSPFADRPEPGSHRPEVIEGEYRRED</sequence>
<dbReference type="EMBL" id="JBBKTX010000001">
    <property type="protein sequence ID" value="MFK4751066.1"/>
    <property type="molecule type" value="Genomic_DNA"/>
</dbReference>
<proteinExistence type="predicted"/>
<dbReference type="Proteomes" id="UP001620597">
    <property type="component" value="Unassembled WGS sequence"/>
</dbReference>
<dbReference type="PANTHER" id="PTHR35335">
    <property type="entry name" value="UPF0716 PROTEIN FXSA"/>
    <property type="match status" value="1"/>
</dbReference>
<evidence type="ECO:0000313" key="3">
    <source>
        <dbReference type="EMBL" id="MFK4751066.1"/>
    </source>
</evidence>
<dbReference type="RefSeq" id="WP_416204584.1">
    <property type="nucleotide sequence ID" value="NZ_JBBKTX010000001.1"/>
</dbReference>
<organism evidence="3 4">
    <name type="scientific">Oceanobacter antarcticus</name>
    <dbReference type="NCBI Taxonomy" id="3133425"/>
    <lineage>
        <taxon>Bacteria</taxon>
        <taxon>Pseudomonadati</taxon>
        <taxon>Pseudomonadota</taxon>
        <taxon>Gammaproteobacteria</taxon>
        <taxon>Oceanospirillales</taxon>
        <taxon>Oceanospirillaceae</taxon>
        <taxon>Oceanobacter</taxon>
    </lineage>
</organism>
<gene>
    <name evidence="3" type="ORF">WG929_01465</name>
</gene>
<dbReference type="NCBIfam" id="NF008528">
    <property type="entry name" value="PRK11463.1-2"/>
    <property type="match status" value="1"/>
</dbReference>
<evidence type="ECO:0000256" key="1">
    <source>
        <dbReference type="SAM" id="MobiDB-lite"/>
    </source>
</evidence>
<comment type="caution">
    <text evidence="3">The sequence shown here is derived from an EMBL/GenBank/DDBJ whole genome shotgun (WGS) entry which is preliminary data.</text>
</comment>
<keyword evidence="2" id="KW-1133">Transmembrane helix</keyword>
<accession>A0ABW8NDN9</accession>
<keyword evidence="2" id="KW-0472">Membrane</keyword>
<feature type="transmembrane region" description="Helical" evidence="2">
    <location>
        <begin position="28"/>
        <end position="45"/>
    </location>
</feature>